<reference evidence="1 2" key="1">
    <citation type="submission" date="2019-07" db="EMBL/GenBank/DDBJ databases">
        <title>Genomic Encyclopedia of Type Strains, Phase I: the one thousand microbial genomes (KMG-I) project.</title>
        <authorList>
            <person name="Kyrpides N."/>
        </authorList>
    </citation>
    <scope>NUCLEOTIDE SEQUENCE [LARGE SCALE GENOMIC DNA]</scope>
    <source>
        <strain evidence="1 2">DSM 6562</strain>
    </source>
</reference>
<protein>
    <recommendedName>
        <fullName evidence="3">DUF3006 family protein</fullName>
    </recommendedName>
</protein>
<dbReference type="Pfam" id="PF11213">
    <property type="entry name" value="DUF3006"/>
    <property type="match status" value="1"/>
</dbReference>
<dbReference type="Gene3D" id="6.20.120.50">
    <property type="match status" value="1"/>
</dbReference>
<keyword evidence="2" id="KW-1185">Reference proteome</keyword>
<accession>A0A5S4ZWZ4</accession>
<organism evidence="1 2">
    <name type="scientific">Desulfallas thermosapovorans DSM 6562</name>
    <dbReference type="NCBI Taxonomy" id="1121431"/>
    <lineage>
        <taxon>Bacteria</taxon>
        <taxon>Bacillati</taxon>
        <taxon>Bacillota</taxon>
        <taxon>Clostridia</taxon>
        <taxon>Eubacteriales</taxon>
        <taxon>Desulfallaceae</taxon>
        <taxon>Desulfallas</taxon>
    </lineage>
</organism>
<evidence type="ECO:0000313" key="1">
    <source>
        <dbReference type="EMBL" id="TYO97240.1"/>
    </source>
</evidence>
<dbReference type="AlphaFoldDB" id="A0A5S4ZWZ4"/>
<name>A0A5S4ZWZ4_9FIRM</name>
<proteinExistence type="predicted"/>
<dbReference type="Proteomes" id="UP000323166">
    <property type="component" value="Unassembled WGS sequence"/>
</dbReference>
<dbReference type="EMBL" id="VNHM01000002">
    <property type="protein sequence ID" value="TYO97240.1"/>
    <property type="molecule type" value="Genomic_DNA"/>
</dbReference>
<dbReference type="RefSeq" id="WP_166510495.1">
    <property type="nucleotide sequence ID" value="NZ_VNHM01000002.1"/>
</dbReference>
<gene>
    <name evidence="1" type="ORF">LX24_00424</name>
</gene>
<evidence type="ECO:0000313" key="2">
    <source>
        <dbReference type="Proteomes" id="UP000323166"/>
    </source>
</evidence>
<dbReference type="InterPro" id="IPR021377">
    <property type="entry name" value="DUF3006"/>
</dbReference>
<evidence type="ECO:0008006" key="3">
    <source>
        <dbReference type="Google" id="ProtNLM"/>
    </source>
</evidence>
<sequence>MLVIDRFEGEYALIEYKRRIFHIPKVLVPKGARPGDVINIQISVDQEATGRRKQAMEKLAGRVFSD</sequence>
<comment type="caution">
    <text evidence="1">The sequence shown here is derived from an EMBL/GenBank/DDBJ whole genome shotgun (WGS) entry which is preliminary data.</text>
</comment>